<gene>
    <name evidence="1" type="ORF">NDI37_10305</name>
</gene>
<dbReference type="RefSeq" id="WP_190425561.1">
    <property type="nucleotide sequence ID" value="NZ_JAMPKK010000018.1"/>
</dbReference>
<dbReference type="EMBL" id="JAMPKK010000018">
    <property type="protein sequence ID" value="MEP0864861.1"/>
    <property type="molecule type" value="Genomic_DNA"/>
</dbReference>
<accession>A0ABV0JQE7</accession>
<organism evidence="1 2">
    <name type="scientific">Funiculus sociatus GB2-A5</name>
    <dbReference type="NCBI Taxonomy" id="2933946"/>
    <lineage>
        <taxon>Bacteria</taxon>
        <taxon>Bacillati</taxon>
        <taxon>Cyanobacteriota</taxon>
        <taxon>Cyanophyceae</taxon>
        <taxon>Coleofasciculales</taxon>
        <taxon>Coleofasciculaceae</taxon>
        <taxon>Funiculus</taxon>
    </lineage>
</organism>
<name>A0ABV0JQE7_9CYAN</name>
<evidence type="ECO:0000313" key="1">
    <source>
        <dbReference type="EMBL" id="MEP0864861.1"/>
    </source>
</evidence>
<comment type="caution">
    <text evidence="1">The sequence shown here is derived from an EMBL/GenBank/DDBJ whole genome shotgun (WGS) entry which is preliminary data.</text>
</comment>
<sequence>MLKAINLSQGGFNRLGLATLLAPLTLGFAMLTGANSPVNARPSVIIRNRPTYVIPRPSTGNWIYGSPIPSPIPVNPVTGFSNNYYSDYYPGYYPVNPGFSVRVNGGVFSSPLIRVNPGFDHLRPNPVIIRPRVYQRPFVSPRRIIIR</sequence>
<reference evidence="1 2" key="1">
    <citation type="submission" date="2022-04" db="EMBL/GenBank/DDBJ databases">
        <title>Positive selection, recombination, and allopatry shape intraspecific diversity of widespread and dominant cyanobacteria.</title>
        <authorList>
            <person name="Wei J."/>
            <person name="Shu W."/>
            <person name="Hu C."/>
        </authorList>
    </citation>
    <scope>NUCLEOTIDE SEQUENCE [LARGE SCALE GENOMIC DNA]</scope>
    <source>
        <strain evidence="1 2">GB2-A5</strain>
    </source>
</reference>
<evidence type="ECO:0000313" key="2">
    <source>
        <dbReference type="Proteomes" id="UP001442494"/>
    </source>
</evidence>
<proteinExistence type="predicted"/>
<protein>
    <submittedName>
        <fullName evidence="1">Uncharacterized protein</fullName>
    </submittedName>
</protein>
<keyword evidence="2" id="KW-1185">Reference proteome</keyword>
<dbReference type="Proteomes" id="UP001442494">
    <property type="component" value="Unassembled WGS sequence"/>
</dbReference>